<proteinExistence type="predicted"/>
<dbReference type="SUPFAM" id="SSF55961">
    <property type="entry name" value="Bet v1-like"/>
    <property type="match status" value="1"/>
</dbReference>
<reference evidence="1" key="1">
    <citation type="submission" date="2023-01" db="EMBL/GenBank/DDBJ databases">
        <title>The diversity of Class Acidimicrobiia in South China Sea sediment environments and the proposal of Iamia marina sp. nov., a novel species of the genus Iamia.</title>
        <authorList>
            <person name="He Y."/>
            <person name="Tian X."/>
        </authorList>
    </citation>
    <scope>NUCLEOTIDE SEQUENCE</scope>
    <source>
        <strain evidence="1">DSM 19957</strain>
    </source>
</reference>
<gene>
    <name evidence="1" type="ORF">PO878_19980</name>
</gene>
<dbReference type="Proteomes" id="UP001216390">
    <property type="component" value="Chromosome"/>
</dbReference>
<dbReference type="InterPro" id="IPR019587">
    <property type="entry name" value="Polyketide_cyclase/dehydratase"/>
</dbReference>
<dbReference type="InterPro" id="IPR023393">
    <property type="entry name" value="START-like_dom_sf"/>
</dbReference>
<organism evidence="1 2">
    <name type="scientific">Iamia majanohamensis</name>
    <dbReference type="NCBI Taxonomy" id="467976"/>
    <lineage>
        <taxon>Bacteria</taxon>
        <taxon>Bacillati</taxon>
        <taxon>Actinomycetota</taxon>
        <taxon>Acidimicrobiia</taxon>
        <taxon>Acidimicrobiales</taxon>
        <taxon>Iamiaceae</taxon>
        <taxon>Iamia</taxon>
    </lineage>
</organism>
<dbReference type="EMBL" id="CP116942">
    <property type="protein sequence ID" value="WCO66774.1"/>
    <property type="molecule type" value="Genomic_DNA"/>
</dbReference>
<sequence>MSDDEIPDGVTIEMDRDTVSATAAVDAPPAEVFDYVRRPANHLAISGDESVQGTTIGPEVLSEGDRFGMRMKMYGLPYRVTSKVVEFQQGTRIAWCHFGGHRWRWEVEDAPGGGSKVTETFDLSTAKLPAAIRLMGYPKGHRPNVARSVANVAAHFADG</sequence>
<dbReference type="AlphaFoldDB" id="A0AAF0BVW7"/>
<dbReference type="KEGG" id="ima:PO878_19980"/>
<dbReference type="RefSeq" id="WP_272736296.1">
    <property type="nucleotide sequence ID" value="NZ_CP116942.1"/>
</dbReference>
<name>A0AAF0BVW7_9ACTN</name>
<dbReference type="Gene3D" id="3.30.530.20">
    <property type="match status" value="1"/>
</dbReference>
<protein>
    <submittedName>
        <fullName evidence="1">SRPBCC family protein</fullName>
    </submittedName>
</protein>
<dbReference type="Pfam" id="PF10604">
    <property type="entry name" value="Polyketide_cyc2"/>
    <property type="match status" value="1"/>
</dbReference>
<evidence type="ECO:0000313" key="2">
    <source>
        <dbReference type="Proteomes" id="UP001216390"/>
    </source>
</evidence>
<evidence type="ECO:0000313" key="1">
    <source>
        <dbReference type="EMBL" id="WCO66774.1"/>
    </source>
</evidence>
<keyword evidence="2" id="KW-1185">Reference proteome</keyword>
<accession>A0AAF0BVW7</accession>